<proteinExistence type="predicted"/>
<evidence type="ECO:0000256" key="1">
    <source>
        <dbReference type="SAM" id="MobiDB-lite"/>
    </source>
</evidence>
<accession>A0ABX8QUI3</accession>
<name>A0ABX8QUI3_9ACTN</name>
<evidence type="ECO:0000313" key="3">
    <source>
        <dbReference type="Proteomes" id="UP001049518"/>
    </source>
</evidence>
<dbReference type="Pfam" id="PF13353">
    <property type="entry name" value="Fer4_12"/>
    <property type="match status" value="1"/>
</dbReference>
<organism evidence="2 3">
    <name type="scientific">Actinomadura graeca</name>
    <dbReference type="NCBI Taxonomy" id="2750812"/>
    <lineage>
        <taxon>Bacteria</taxon>
        <taxon>Bacillati</taxon>
        <taxon>Actinomycetota</taxon>
        <taxon>Actinomycetes</taxon>
        <taxon>Streptosporangiales</taxon>
        <taxon>Thermomonosporaceae</taxon>
        <taxon>Actinomadura</taxon>
    </lineage>
</organism>
<sequence>MTRRQEAPQEPGPLWVHAFEALSRVGGPGTRAVLWLQDGTPGRRGYETGVDEMFAHITMLGDLIEGVTVGGGEPLRQLRPVLRLLSRIREETSLSVVLLTGHGWDEVVRMPGAAALRERVDVLLAGRSERERRPGGGPRGSSERTVHLFTGRYSAADLQAVPDAEVVIRADGTFVVTGIDPPPPGG</sequence>
<dbReference type="EMBL" id="CP059572">
    <property type="protein sequence ID" value="QXJ22293.1"/>
    <property type="molecule type" value="Genomic_DNA"/>
</dbReference>
<reference evidence="2" key="1">
    <citation type="submission" date="2020-07" db="EMBL/GenBank/DDBJ databases">
        <authorList>
            <person name="Tarantini F.S."/>
            <person name="Hong K.W."/>
            <person name="Chan K.G."/>
        </authorList>
    </citation>
    <scope>NUCLEOTIDE SEQUENCE</scope>
    <source>
        <strain evidence="2">32-07</strain>
    </source>
</reference>
<dbReference type="RefSeq" id="WP_231335515.1">
    <property type="nucleotide sequence ID" value="NZ_CP059572.1"/>
</dbReference>
<protein>
    <submittedName>
        <fullName evidence="2">4Fe-4S cluster-binding domain-containing protein</fullName>
    </submittedName>
</protein>
<dbReference type="Proteomes" id="UP001049518">
    <property type="component" value="Chromosome"/>
</dbReference>
<feature type="region of interest" description="Disordered" evidence="1">
    <location>
        <begin position="127"/>
        <end position="146"/>
    </location>
</feature>
<evidence type="ECO:0000313" key="2">
    <source>
        <dbReference type="EMBL" id="QXJ22293.1"/>
    </source>
</evidence>
<gene>
    <name evidence="2" type="ORF">AGRA3207_003275</name>
</gene>
<keyword evidence="3" id="KW-1185">Reference proteome</keyword>